<feature type="transmembrane region" description="Helical" evidence="8">
    <location>
        <begin position="403"/>
        <end position="421"/>
    </location>
</feature>
<gene>
    <name evidence="10" type="ORF">C1871_07005</name>
</gene>
<dbReference type="PRINTS" id="PR00758">
    <property type="entry name" value="ARSENICPUMP"/>
</dbReference>
<evidence type="ECO:0000256" key="3">
    <source>
        <dbReference type="ARBA" id="ARBA00022448"/>
    </source>
</evidence>
<feature type="transmembrane region" description="Helical" evidence="8">
    <location>
        <begin position="172"/>
        <end position="195"/>
    </location>
</feature>
<dbReference type="RefSeq" id="WP_021409648.1">
    <property type="nucleotide sequence ID" value="NZ_PPTY01000008.1"/>
</dbReference>
<feature type="transmembrane region" description="Helical" evidence="8">
    <location>
        <begin position="28"/>
        <end position="45"/>
    </location>
</feature>
<feature type="transmembrane region" description="Helical" evidence="8">
    <location>
        <begin position="228"/>
        <end position="261"/>
    </location>
</feature>
<feature type="transmembrane region" description="Helical" evidence="8">
    <location>
        <begin position="281"/>
        <end position="306"/>
    </location>
</feature>
<evidence type="ECO:0000256" key="1">
    <source>
        <dbReference type="ARBA" id="ARBA00004651"/>
    </source>
</evidence>
<dbReference type="InterPro" id="IPR004680">
    <property type="entry name" value="Cit_transptr-like_dom"/>
</dbReference>
<sequence length="424" mass="45182">MDVSQIVAVAVFVVVMITIMTEKLHRSLAAITGAMIVLALHVMPFDAAMEHIDFNTLGVLLGMMLFVSVVKLSGVFEFLAIKCARLAKGDPWKIMLLFVLLTAVLSAFLDNVTTVLLIGPMTLTVCKLLDVNPIPFFMTEILASNIGGTATLIGDPPNIMIGSAAGYSFFDFILYDAPAVAIILVAILGVFYALYGRKMNVDDEHKARIMELDEHAQIKNRRLLKQSVVMTALVVVGFMAHGALGLESCIIALGAAGIIMLISGESIEEALSNVEWTTLSFFAGLFVIVGALAETGVIGMLANGLINATGGNVFITMLVLLIGSAVISSFLDNIPFVATMIPILLAMESTGMDVTPLWWAVSLGACLGGNGTLIGASANVVLSDISKKHGYEITFAKFFKTGFPIMLLTILIAGVYLVVRFPPA</sequence>
<keyword evidence="7 8" id="KW-0472">Membrane</keyword>
<evidence type="ECO:0000256" key="4">
    <source>
        <dbReference type="ARBA" id="ARBA00022475"/>
    </source>
</evidence>
<evidence type="ECO:0000256" key="6">
    <source>
        <dbReference type="ARBA" id="ARBA00022989"/>
    </source>
</evidence>
<organism evidence="10 11">
    <name type="scientific">Eggerthella lenta</name>
    <name type="common">Eubacterium lentum</name>
    <dbReference type="NCBI Taxonomy" id="84112"/>
    <lineage>
        <taxon>Bacteria</taxon>
        <taxon>Bacillati</taxon>
        <taxon>Actinomycetota</taxon>
        <taxon>Coriobacteriia</taxon>
        <taxon>Eggerthellales</taxon>
        <taxon>Eggerthellaceae</taxon>
        <taxon>Eggerthella</taxon>
    </lineage>
</organism>
<dbReference type="GO" id="GO:0005886">
    <property type="term" value="C:plasma membrane"/>
    <property type="evidence" value="ECO:0007669"/>
    <property type="project" value="UniProtKB-SubCell"/>
</dbReference>
<keyword evidence="3" id="KW-0813">Transport</keyword>
<keyword evidence="6 8" id="KW-1133">Transmembrane helix</keyword>
<keyword evidence="4" id="KW-1003">Cell membrane</keyword>
<accession>A0A369N7R0</accession>
<evidence type="ECO:0000259" key="9">
    <source>
        <dbReference type="Pfam" id="PF03600"/>
    </source>
</evidence>
<dbReference type="CDD" id="cd01116">
    <property type="entry name" value="P_permease"/>
    <property type="match status" value="1"/>
</dbReference>
<feature type="domain" description="Citrate transporter-like" evidence="9">
    <location>
        <begin position="17"/>
        <end position="364"/>
    </location>
</feature>
<evidence type="ECO:0000256" key="7">
    <source>
        <dbReference type="ARBA" id="ARBA00023136"/>
    </source>
</evidence>
<evidence type="ECO:0000256" key="8">
    <source>
        <dbReference type="SAM" id="Phobius"/>
    </source>
</evidence>
<comment type="caution">
    <text evidence="10">The sequence shown here is derived from an EMBL/GenBank/DDBJ whole genome shotgun (WGS) entry which is preliminary data.</text>
</comment>
<feature type="transmembrane region" description="Helical" evidence="8">
    <location>
        <begin position="6"/>
        <end position="21"/>
    </location>
</feature>
<evidence type="ECO:0000256" key="2">
    <source>
        <dbReference type="ARBA" id="ARBA00009843"/>
    </source>
</evidence>
<dbReference type="PANTHER" id="PTHR43568:SF1">
    <property type="entry name" value="P PROTEIN"/>
    <property type="match status" value="1"/>
</dbReference>
<comment type="subcellular location">
    <subcellularLocation>
        <location evidence="1">Cell membrane</location>
        <topology evidence="1">Multi-pass membrane protein</topology>
    </subcellularLocation>
</comment>
<dbReference type="InterPro" id="IPR000802">
    <property type="entry name" value="Arsenical_pump_ArsB"/>
</dbReference>
<feature type="transmembrane region" description="Helical" evidence="8">
    <location>
        <begin position="357"/>
        <end position="382"/>
    </location>
</feature>
<protein>
    <recommendedName>
        <fullName evidence="9">Citrate transporter-like domain-containing protein</fullName>
    </recommendedName>
</protein>
<evidence type="ECO:0000313" key="11">
    <source>
        <dbReference type="Proteomes" id="UP000253857"/>
    </source>
</evidence>
<evidence type="ECO:0000313" key="10">
    <source>
        <dbReference type="EMBL" id="RDB86428.1"/>
    </source>
</evidence>
<dbReference type="InterPro" id="IPR051475">
    <property type="entry name" value="Diverse_Ion_Transporter"/>
</dbReference>
<reference evidence="10 11" key="1">
    <citation type="journal article" date="2018" name="Elife">
        <title>Discovery and characterization of a prevalent human gut bacterial enzyme sufficient for the inactivation of a family of plant toxins.</title>
        <authorList>
            <person name="Koppel N."/>
            <person name="Bisanz J.E."/>
            <person name="Pandelia M.E."/>
            <person name="Turnbaugh P.J."/>
            <person name="Balskus E.P."/>
        </authorList>
    </citation>
    <scope>NUCLEOTIDE SEQUENCE [LARGE SCALE GENOMIC DNA]</scope>
    <source>
        <strain evidence="10 11">FAA1-1-60AUCSF</strain>
    </source>
</reference>
<evidence type="ECO:0000256" key="5">
    <source>
        <dbReference type="ARBA" id="ARBA00022692"/>
    </source>
</evidence>
<keyword evidence="5 8" id="KW-0812">Transmembrane</keyword>
<dbReference type="Pfam" id="PF03600">
    <property type="entry name" value="CitMHS"/>
    <property type="match status" value="1"/>
</dbReference>
<name>A0A369N7R0_EGGLN</name>
<proteinExistence type="inferred from homology"/>
<dbReference type="AlphaFoldDB" id="A0A369N7R0"/>
<dbReference type="Proteomes" id="UP000253857">
    <property type="component" value="Unassembled WGS sequence"/>
</dbReference>
<comment type="similarity">
    <text evidence="2">Belongs to the CitM (TC 2.A.11) transporter family.</text>
</comment>
<dbReference type="EMBL" id="PPTY01000008">
    <property type="protein sequence ID" value="RDB86428.1"/>
    <property type="molecule type" value="Genomic_DNA"/>
</dbReference>
<feature type="transmembrane region" description="Helical" evidence="8">
    <location>
        <begin position="57"/>
        <end position="80"/>
    </location>
</feature>
<feature type="transmembrane region" description="Helical" evidence="8">
    <location>
        <begin position="92"/>
        <end position="109"/>
    </location>
</feature>
<dbReference type="GO" id="GO:0015105">
    <property type="term" value="F:arsenite transmembrane transporter activity"/>
    <property type="evidence" value="ECO:0007669"/>
    <property type="project" value="InterPro"/>
</dbReference>
<dbReference type="PANTHER" id="PTHR43568">
    <property type="entry name" value="P PROTEIN"/>
    <property type="match status" value="1"/>
</dbReference>